<keyword evidence="5" id="KW-1185">Reference proteome</keyword>
<keyword evidence="3" id="KW-0808">Transferase</keyword>
<evidence type="ECO:0000313" key="5">
    <source>
        <dbReference type="Proteomes" id="UP001198163"/>
    </source>
</evidence>
<evidence type="ECO:0000313" key="4">
    <source>
        <dbReference type="EMBL" id="MCD1654168.1"/>
    </source>
</evidence>
<proteinExistence type="inferred from homology"/>
<dbReference type="EMBL" id="JAINWA010000001">
    <property type="protein sequence ID" value="MCD1654168.1"/>
    <property type="molecule type" value="Genomic_DNA"/>
</dbReference>
<dbReference type="PANTHER" id="PTHR12001">
    <property type="entry name" value="GERANYLGERANYL PYROPHOSPHATE SYNTHASE"/>
    <property type="match status" value="1"/>
</dbReference>
<sequence>MNIEYTRRLEKIEEVLASALPERPDNDWINSSFAGIPDAVRPVHLSPLTESCRDLLLRGGKRWRPLLMVLSCELAGGGDRAYGLVPLVEFSHTASLIHDDIEDASDERRGKPAVHLLYGSDTAINSASWLYFHAQSVIDSFPSSDTLRLNLYRSASRELRRLHLGQAMDIAWHRSQDKIPARAEYEAMVTLKTGTLARMAGEIGMLAAGAEEGDAVEYGKLCARIGVGFQILDDVKNLTTGNPGKKRGDDVVEGKKSLPVIMHLERSQGDLERIASLFKRAREEGIQSDAVEEVISVLQESGAIESARAYGCQLISQTCLTLRGRYPGNKSADLIAVLFESMLEGGV</sequence>
<reference evidence="4" key="1">
    <citation type="submission" date="2021-08" db="EMBL/GenBank/DDBJ databases">
        <title>Comparative analyses of Brucepasteria parasyntrophica and Teretinema zuelzerae.</title>
        <authorList>
            <person name="Song Y."/>
            <person name="Brune A."/>
        </authorList>
    </citation>
    <scope>NUCLEOTIDE SEQUENCE</scope>
    <source>
        <strain evidence="4">DSM 1903</strain>
    </source>
</reference>
<dbReference type="SUPFAM" id="SSF48576">
    <property type="entry name" value="Terpenoid synthases"/>
    <property type="match status" value="1"/>
</dbReference>
<comment type="similarity">
    <text evidence="3">Belongs to the FPP/GGPP synthase family.</text>
</comment>
<evidence type="ECO:0000256" key="1">
    <source>
        <dbReference type="ARBA" id="ARBA00022723"/>
    </source>
</evidence>
<dbReference type="GO" id="GO:0004659">
    <property type="term" value="F:prenyltransferase activity"/>
    <property type="evidence" value="ECO:0007669"/>
    <property type="project" value="InterPro"/>
</dbReference>
<dbReference type="InterPro" id="IPR033749">
    <property type="entry name" value="Polyprenyl_synt_CS"/>
</dbReference>
<keyword evidence="2" id="KW-0460">Magnesium</keyword>
<dbReference type="GO" id="GO:0008299">
    <property type="term" value="P:isoprenoid biosynthetic process"/>
    <property type="evidence" value="ECO:0007669"/>
    <property type="project" value="InterPro"/>
</dbReference>
<evidence type="ECO:0000256" key="2">
    <source>
        <dbReference type="ARBA" id="ARBA00022842"/>
    </source>
</evidence>
<comment type="caution">
    <text evidence="4">The sequence shown here is derived from an EMBL/GenBank/DDBJ whole genome shotgun (WGS) entry which is preliminary data.</text>
</comment>
<dbReference type="SFLD" id="SFLDS00005">
    <property type="entry name" value="Isoprenoid_Synthase_Type_I"/>
    <property type="match status" value="1"/>
</dbReference>
<keyword evidence="1" id="KW-0479">Metal-binding</keyword>
<dbReference type="PROSITE" id="PS00723">
    <property type="entry name" value="POLYPRENYL_SYNTHASE_1"/>
    <property type="match status" value="1"/>
</dbReference>
<dbReference type="GO" id="GO:0046872">
    <property type="term" value="F:metal ion binding"/>
    <property type="evidence" value="ECO:0007669"/>
    <property type="project" value="UniProtKB-KW"/>
</dbReference>
<dbReference type="CDD" id="cd00685">
    <property type="entry name" value="Trans_IPPS_HT"/>
    <property type="match status" value="1"/>
</dbReference>
<evidence type="ECO:0000256" key="3">
    <source>
        <dbReference type="RuleBase" id="RU004466"/>
    </source>
</evidence>
<dbReference type="InterPro" id="IPR000092">
    <property type="entry name" value="Polyprenyl_synt"/>
</dbReference>
<dbReference type="Gene3D" id="1.10.600.10">
    <property type="entry name" value="Farnesyl Diphosphate Synthase"/>
    <property type="match status" value="1"/>
</dbReference>
<organism evidence="4 5">
    <name type="scientific">Teretinema zuelzerae</name>
    <dbReference type="NCBI Taxonomy" id="156"/>
    <lineage>
        <taxon>Bacteria</taxon>
        <taxon>Pseudomonadati</taxon>
        <taxon>Spirochaetota</taxon>
        <taxon>Spirochaetia</taxon>
        <taxon>Spirochaetales</taxon>
        <taxon>Treponemataceae</taxon>
        <taxon>Teretinema</taxon>
    </lineage>
</organism>
<gene>
    <name evidence="4" type="ORF">K7J14_05570</name>
</gene>
<dbReference type="Pfam" id="PF00348">
    <property type="entry name" value="polyprenyl_synt"/>
    <property type="match status" value="1"/>
</dbReference>
<dbReference type="AlphaFoldDB" id="A0AAE3EI10"/>
<dbReference type="PROSITE" id="PS00444">
    <property type="entry name" value="POLYPRENYL_SYNTHASE_2"/>
    <property type="match status" value="1"/>
</dbReference>
<dbReference type="RefSeq" id="WP_230754132.1">
    <property type="nucleotide sequence ID" value="NZ_JAINWA010000001.1"/>
</dbReference>
<dbReference type="Proteomes" id="UP001198163">
    <property type="component" value="Unassembled WGS sequence"/>
</dbReference>
<dbReference type="InterPro" id="IPR008949">
    <property type="entry name" value="Isoprenoid_synthase_dom_sf"/>
</dbReference>
<dbReference type="PANTHER" id="PTHR12001:SF44">
    <property type="entry name" value="GERANYLGERANYL PYROPHOSPHATE SYNTHASE"/>
    <property type="match status" value="1"/>
</dbReference>
<accession>A0AAE3EI10</accession>
<protein>
    <submittedName>
        <fullName evidence="4">Polyprenyl synthetase family protein</fullName>
    </submittedName>
</protein>
<name>A0AAE3EI10_9SPIR</name>